<evidence type="ECO:0000313" key="2">
    <source>
        <dbReference type="Proteomes" id="UP000095657"/>
    </source>
</evidence>
<dbReference type="AlphaFoldDB" id="A0A174ILB2"/>
<name>A0A174ILB2_9BACE</name>
<evidence type="ECO:0000313" key="1">
    <source>
        <dbReference type="EMBL" id="CUO88123.1"/>
    </source>
</evidence>
<protein>
    <submittedName>
        <fullName evidence="1">Uncharacterized protein</fullName>
    </submittedName>
</protein>
<proteinExistence type="predicted"/>
<accession>A0A174ILB2</accession>
<dbReference type="Proteomes" id="UP000095657">
    <property type="component" value="Unassembled WGS sequence"/>
</dbReference>
<dbReference type="STRING" id="47678.ERS852494_00979"/>
<sequence length="155" mass="17972">MMKTFAERYKESIVNLSKEELIQQRDIILNHIEAQRERLHIVSNEKKVHDIRVAIKRANIKLREIDSLLKNLCSSEDSSIYHLLDSRISRFINEIVEDPNFVIPNWSKYILLSGTAEEVCESANNGEYGELCVVADSKGQIMWEWNGDNGWCMSD</sequence>
<gene>
    <name evidence="1" type="ORF">ERS852494_00979</name>
</gene>
<organism evidence="1 2">
    <name type="scientific">Bacteroides caccae</name>
    <dbReference type="NCBI Taxonomy" id="47678"/>
    <lineage>
        <taxon>Bacteria</taxon>
        <taxon>Pseudomonadati</taxon>
        <taxon>Bacteroidota</taxon>
        <taxon>Bacteroidia</taxon>
        <taxon>Bacteroidales</taxon>
        <taxon>Bacteroidaceae</taxon>
        <taxon>Bacteroides</taxon>
    </lineage>
</organism>
<reference evidence="1 2" key="1">
    <citation type="submission" date="2015-09" db="EMBL/GenBank/DDBJ databases">
        <authorList>
            <consortium name="Pathogen Informatics"/>
        </authorList>
    </citation>
    <scope>NUCLEOTIDE SEQUENCE [LARGE SCALE GENOMIC DNA]</scope>
    <source>
        <strain evidence="1 2">2789STDY5834880</strain>
    </source>
</reference>
<dbReference type="EMBL" id="CZAI01000002">
    <property type="protein sequence ID" value="CUO88123.1"/>
    <property type="molecule type" value="Genomic_DNA"/>
</dbReference>
<dbReference type="RefSeq" id="WP_008765941.1">
    <property type="nucleotide sequence ID" value="NZ_CZAI01000002.1"/>
</dbReference>